<keyword evidence="2" id="KW-1185">Reference proteome</keyword>
<evidence type="ECO:0000313" key="2">
    <source>
        <dbReference type="Proteomes" id="UP000294530"/>
    </source>
</evidence>
<protein>
    <submittedName>
        <fullName evidence="1">Uncharacterized protein</fullName>
    </submittedName>
</protein>
<reference evidence="1 2" key="1">
    <citation type="journal article" date="2021" name="Genome Biol.">
        <title>AFLAP: assembly-free linkage analysis pipeline using k-mers from genome sequencing data.</title>
        <authorList>
            <person name="Fletcher K."/>
            <person name="Zhang L."/>
            <person name="Gil J."/>
            <person name="Han R."/>
            <person name="Cavanaugh K."/>
            <person name="Michelmore R."/>
        </authorList>
    </citation>
    <scope>NUCLEOTIDE SEQUENCE [LARGE SCALE GENOMIC DNA]</scope>
    <source>
        <strain evidence="1 2">SF5</strain>
    </source>
</reference>
<dbReference type="Proteomes" id="UP000294530">
    <property type="component" value="Unassembled WGS sequence"/>
</dbReference>
<organism evidence="1 2">
    <name type="scientific">Bremia lactucae</name>
    <name type="common">Lettuce downy mildew</name>
    <dbReference type="NCBI Taxonomy" id="4779"/>
    <lineage>
        <taxon>Eukaryota</taxon>
        <taxon>Sar</taxon>
        <taxon>Stramenopiles</taxon>
        <taxon>Oomycota</taxon>
        <taxon>Peronosporomycetes</taxon>
        <taxon>Peronosporales</taxon>
        <taxon>Peronosporaceae</taxon>
        <taxon>Bremia</taxon>
    </lineage>
</organism>
<gene>
    <name evidence="1" type="ORF">CCR75_000119</name>
</gene>
<evidence type="ECO:0000313" key="1">
    <source>
        <dbReference type="EMBL" id="TDH72502.1"/>
    </source>
</evidence>
<dbReference type="AlphaFoldDB" id="A0A976IIP0"/>
<accession>A0A976IIP0</accession>
<name>A0A976IIP0_BRELC</name>
<proteinExistence type="predicted"/>
<sequence>MVVSFSRQGRSRFNFSIYDDPESPAPHVVQDFGLLYAPISTSPDFVNASRSPRWLQSGPYWHFVLFTWNVYFRKEIVRTQCKFDKLTTPFLDNVDISYAYRGRTLAGAANPLQLEFSGRWISSKFAPFQLQQKHFQAFYDHLIQEGQAALAPPLLQSLMEPQFGPVQAVCYYSAFHAWVFNSYEIAELSVACI</sequence>
<dbReference type="RefSeq" id="XP_067822001.1">
    <property type="nucleotide sequence ID" value="XM_067958227.1"/>
</dbReference>
<dbReference type="GeneID" id="94343898"/>
<dbReference type="EMBL" id="SHOA02000037">
    <property type="protein sequence ID" value="TDH72502.1"/>
    <property type="molecule type" value="Genomic_DNA"/>
</dbReference>
<dbReference type="KEGG" id="blac:94343898"/>
<comment type="caution">
    <text evidence="1">The sequence shown here is derived from an EMBL/GenBank/DDBJ whole genome shotgun (WGS) entry which is preliminary data.</text>
</comment>